<keyword evidence="6 8" id="KW-0472">Membrane</keyword>
<proteinExistence type="predicted"/>
<dbReference type="FunFam" id="1.20.1250.20:FF:000003">
    <property type="entry name" value="Solute carrier family 17 member 3"/>
    <property type="match status" value="1"/>
</dbReference>
<evidence type="ECO:0000313" key="10">
    <source>
        <dbReference type="Proteomes" id="UP000683360"/>
    </source>
</evidence>
<dbReference type="Proteomes" id="UP000683360">
    <property type="component" value="Unassembled WGS sequence"/>
</dbReference>
<feature type="region of interest" description="Disordered" evidence="7">
    <location>
        <begin position="172"/>
        <end position="196"/>
    </location>
</feature>
<keyword evidence="4" id="KW-0769">Symport</keyword>
<dbReference type="Pfam" id="PF07690">
    <property type="entry name" value="MFS_1"/>
    <property type="match status" value="1"/>
</dbReference>
<evidence type="ECO:0000256" key="8">
    <source>
        <dbReference type="SAM" id="Phobius"/>
    </source>
</evidence>
<keyword evidence="3 8" id="KW-0812">Transmembrane</keyword>
<dbReference type="GO" id="GO:0015293">
    <property type="term" value="F:symporter activity"/>
    <property type="evidence" value="ECO:0007669"/>
    <property type="project" value="UniProtKB-KW"/>
</dbReference>
<dbReference type="PANTHER" id="PTHR11662:SF399">
    <property type="entry name" value="FI19708P1-RELATED"/>
    <property type="match status" value="1"/>
</dbReference>
<keyword evidence="10" id="KW-1185">Reference proteome</keyword>
<accession>A0A8S3Q2N4</accession>
<feature type="transmembrane region" description="Helical" evidence="8">
    <location>
        <begin position="145"/>
        <end position="164"/>
    </location>
</feature>
<evidence type="ECO:0000256" key="3">
    <source>
        <dbReference type="ARBA" id="ARBA00022692"/>
    </source>
</evidence>
<feature type="transmembrane region" description="Helical" evidence="8">
    <location>
        <begin position="77"/>
        <end position="95"/>
    </location>
</feature>
<dbReference type="EMBL" id="CAJPWZ010000295">
    <property type="protein sequence ID" value="CAG2189482.1"/>
    <property type="molecule type" value="Genomic_DNA"/>
</dbReference>
<evidence type="ECO:0000256" key="4">
    <source>
        <dbReference type="ARBA" id="ARBA00022847"/>
    </source>
</evidence>
<dbReference type="Gene3D" id="1.20.1250.20">
    <property type="entry name" value="MFS general substrate transporter like domains"/>
    <property type="match status" value="1"/>
</dbReference>
<dbReference type="OrthoDB" id="6153023at2759"/>
<evidence type="ECO:0000313" key="9">
    <source>
        <dbReference type="EMBL" id="CAG2189482.1"/>
    </source>
</evidence>
<dbReference type="InterPro" id="IPR011701">
    <property type="entry name" value="MFS"/>
</dbReference>
<sequence>MKAVLKFDIKSNGALSAVPYICQAFGAFAGGQLADMLRSRGILSTTAARRLFELIAFFGTGGCLVITGFIACDDRQYAVVCLALAVGFSGLVRAGHIVNHVDFAPKYAGIMFGITNTFATIPGMIAPIVAGALTPNNTQEEWRNVFYVCAGFTVFGAIIFATFVSGEVQDWARDHDDPPKEEQMRRASSFVVPVPS</sequence>
<gene>
    <name evidence="9" type="ORF">MEDL_4933</name>
</gene>
<organism evidence="9 10">
    <name type="scientific">Mytilus edulis</name>
    <name type="common">Blue mussel</name>
    <dbReference type="NCBI Taxonomy" id="6550"/>
    <lineage>
        <taxon>Eukaryota</taxon>
        <taxon>Metazoa</taxon>
        <taxon>Spiralia</taxon>
        <taxon>Lophotrochozoa</taxon>
        <taxon>Mollusca</taxon>
        <taxon>Bivalvia</taxon>
        <taxon>Autobranchia</taxon>
        <taxon>Pteriomorphia</taxon>
        <taxon>Mytilida</taxon>
        <taxon>Mytiloidea</taxon>
        <taxon>Mytilidae</taxon>
        <taxon>Mytilinae</taxon>
        <taxon>Mytilus</taxon>
    </lineage>
</organism>
<protein>
    <submittedName>
        <fullName evidence="9">SLC17A5</fullName>
    </submittedName>
</protein>
<keyword evidence="5 8" id="KW-1133">Transmembrane helix</keyword>
<evidence type="ECO:0000256" key="7">
    <source>
        <dbReference type="SAM" id="MobiDB-lite"/>
    </source>
</evidence>
<reference evidence="9" key="1">
    <citation type="submission" date="2021-03" db="EMBL/GenBank/DDBJ databases">
        <authorList>
            <person name="Bekaert M."/>
        </authorList>
    </citation>
    <scope>NUCLEOTIDE SEQUENCE</scope>
</reference>
<evidence type="ECO:0000256" key="1">
    <source>
        <dbReference type="ARBA" id="ARBA00004141"/>
    </source>
</evidence>
<dbReference type="GO" id="GO:0016020">
    <property type="term" value="C:membrane"/>
    <property type="evidence" value="ECO:0007669"/>
    <property type="project" value="UniProtKB-SubCell"/>
</dbReference>
<feature type="transmembrane region" description="Helical" evidence="8">
    <location>
        <begin position="12"/>
        <end position="30"/>
    </location>
</feature>
<feature type="transmembrane region" description="Helical" evidence="8">
    <location>
        <begin position="107"/>
        <end position="133"/>
    </location>
</feature>
<comment type="caution">
    <text evidence="9">The sequence shown here is derived from an EMBL/GenBank/DDBJ whole genome shotgun (WGS) entry which is preliminary data.</text>
</comment>
<dbReference type="AlphaFoldDB" id="A0A8S3Q2N4"/>
<name>A0A8S3Q2N4_MYTED</name>
<feature type="compositionally biased region" description="Basic and acidic residues" evidence="7">
    <location>
        <begin position="172"/>
        <end position="185"/>
    </location>
</feature>
<dbReference type="InterPro" id="IPR036259">
    <property type="entry name" value="MFS_trans_sf"/>
</dbReference>
<feature type="transmembrane region" description="Helical" evidence="8">
    <location>
        <begin position="51"/>
        <end position="71"/>
    </location>
</feature>
<dbReference type="InterPro" id="IPR050382">
    <property type="entry name" value="MFS_Na/Anion_cotransporter"/>
</dbReference>
<evidence type="ECO:0000256" key="5">
    <source>
        <dbReference type="ARBA" id="ARBA00022989"/>
    </source>
</evidence>
<evidence type="ECO:0000256" key="2">
    <source>
        <dbReference type="ARBA" id="ARBA00022448"/>
    </source>
</evidence>
<dbReference type="GO" id="GO:0006820">
    <property type="term" value="P:monoatomic anion transport"/>
    <property type="evidence" value="ECO:0007669"/>
    <property type="project" value="TreeGrafter"/>
</dbReference>
<keyword evidence="2" id="KW-0813">Transport</keyword>
<dbReference type="PANTHER" id="PTHR11662">
    <property type="entry name" value="SOLUTE CARRIER FAMILY 17"/>
    <property type="match status" value="1"/>
</dbReference>
<comment type="subcellular location">
    <subcellularLocation>
        <location evidence="1">Membrane</location>
        <topology evidence="1">Multi-pass membrane protein</topology>
    </subcellularLocation>
</comment>
<evidence type="ECO:0000256" key="6">
    <source>
        <dbReference type="ARBA" id="ARBA00023136"/>
    </source>
</evidence>
<dbReference type="SUPFAM" id="SSF103473">
    <property type="entry name" value="MFS general substrate transporter"/>
    <property type="match status" value="1"/>
</dbReference>